<protein>
    <submittedName>
        <fullName evidence="1">M48 family metallopeptidase</fullName>
    </submittedName>
</protein>
<name>A0ABW6V7N4_MICFU</name>
<comment type="caution">
    <text evidence="1">The sequence shown here is derived from an EMBL/GenBank/DDBJ whole genome shotgun (WGS) entry which is preliminary data.</text>
</comment>
<dbReference type="EMBL" id="JBIAXI010000008">
    <property type="protein sequence ID" value="MFF4774097.1"/>
    <property type="molecule type" value="Genomic_DNA"/>
</dbReference>
<dbReference type="RefSeq" id="WP_387342477.1">
    <property type="nucleotide sequence ID" value="NZ_JBIAXI010000008.1"/>
</dbReference>
<proteinExistence type="predicted"/>
<accession>A0ABW6V7N4</accession>
<evidence type="ECO:0000313" key="2">
    <source>
        <dbReference type="Proteomes" id="UP001602119"/>
    </source>
</evidence>
<evidence type="ECO:0000313" key="1">
    <source>
        <dbReference type="EMBL" id="MFF4774097.1"/>
    </source>
</evidence>
<gene>
    <name evidence="1" type="ORF">ACFY05_14675</name>
</gene>
<organism evidence="1 2">
    <name type="scientific">Microtetraspora fusca</name>
    <dbReference type="NCBI Taxonomy" id="1997"/>
    <lineage>
        <taxon>Bacteria</taxon>
        <taxon>Bacillati</taxon>
        <taxon>Actinomycetota</taxon>
        <taxon>Actinomycetes</taxon>
        <taxon>Streptosporangiales</taxon>
        <taxon>Streptosporangiaceae</taxon>
        <taxon>Microtetraspora</taxon>
    </lineage>
</organism>
<reference evidence="1 2" key="1">
    <citation type="submission" date="2024-10" db="EMBL/GenBank/DDBJ databases">
        <title>The Natural Products Discovery Center: Release of the First 8490 Sequenced Strains for Exploring Actinobacteria Biosynthetic Diversity.</title>
        <authorList>
            <person name="Kalkreuter E."/>
            <person name="Kautsar S.A."/>
            <person name="Yang D."/>
            <person name="Bader C.D."/>
            <person name="Teijaro C.N."/>
            <person name="Fluegel L."/>
            <person name="Davis C.M."/>
            <person name="Simpson J.R."/>
            <person name="Lauterbach L."/>
            <person name="Steele A.D."/>
            <person name="Gui C."/>
            <person name="Meng S."/>
            <person name="Li G."/>
            <person name="Viehrig K."/>
            <person name="Ye F."/>
            <person name="Su P."/>
            <person name="Kiefer A.F."/>
            <person name="Nichols A."/>
            <person name="Cepeda A.J."/>
            <person name="Yan W."/>
            <person name="Fan B."/>
            <person name="Jiang Y."/>
            <person name="Adhikari A."/>
            <person name="Zheng C.-J."/>
            <person name="Schuster L."/>
            <person name="Cowan T.M."/>
            <person name="Smanski M.J."/>
            <person name="Chevrette M.G."/>
            <person name="De Carvalho L.P.S."/>
            <person name="Shen B."/>
        </authorList>
    </citation>
    <scope>NUCLEOTIDE SEQUENCE [LARGE SCALE GENOMIC DNA]</scope>
    <source>
        <strain evidence="1 2">NPDC001281</strain>
    </source>
</reference>
<dbReference type="CDD" id="cd07328">
    <property type="entry name" value="M48_Ste24p_like"/>
    <property type="match status" value="1"/>
</dbReference>
<dbReference type="Proteomes" id="UP001602119">
    <property type="component" value="Unassembled WGS sequence"/>
</dbReference>
<keyword evidence="2" id="KW-1185">Reference proteome</keyword>
<sequence length="419" mass="46553">MAAAVSWRLGKLDQDLIKITVIALIVTRLIPLPWPKRVPDRHIARRADYPDLHAMVDEIADALGARRPSQVCFAPVADSGTTRLGPRRSELWIGLPYAMGFERAELRAVIAFELAFLEAHRSWLLSALLEVWTSETRKKPAVRAELGAVAKALLTQADKVGCRVADPRTMANALLRGGLMSDSFTWFGGRYATDLPSYGLFPVDLYQGWRWKVNEDDLLGRIMPRYLELHTTQTLRGGFTIDRLAELGATLEHPPQPAENPILSALDPTVEARFARWLGNLLSNPSGVYWFVTFGEMPDAVWDELIGHLHDRVLQATAELVGRPNPTLTDLVEIVAGGRGTEIKWEHRDSLCAHSSAGVCALFPVLHRNLRLKGYRYTHALRQRQLVGPGGDRIDVVRLAQGIEHGDQLPEILAPTASS</sequence>